<dbReference type="Gene3D" id="3.90.70.10">
    <property type="entry name" value="Cysteine proteinases"/>
    <property type="match status" value="1"/>
</dbReference>
<dbReference type="GO" id="GO:0016579">
    <property type="term" value="P:protein deubiquitination"/>
    <property type="evidence" value="ECO:0007669"/>
    <property type="project" value="InterPro"/>
</dbReference>
<evidence type="ECO:0000256" key="4">
    <source>
        <dbReference type="ARBA" id="ARBA00022723"/>
    </source>
</evidence>
<comment type="similarity">
    <text evidence="2 14">Belongs to the peptidase C19 family.</text>
</comment>
<dbReference type="AlphaFoldDB" id="A0AAD6U5Z9"/>
<feature type="binding site" evidence="12">
    <location>
        <position position="222"/>
    </location>
    <ligand>
        <name>Zn(2+)</name>
        <dbReference type="ChEBI" id="CHEBI:29105"/>
    </ligand>
</feature>
<dbReference type="PROSITE" id="PS50235">
    <property type="entry name" value="USP_3"/>
    <property type="match status" value="1"/>
</dbReference>
<keyword evidence="5" id="KW-0677">Repeat</keyword>
<comment type="catalytic activity">
    <reaction evidence="1 14">
        <text>Thiol-dependent hydrolysis of ester, thioester, amide, peptide and isopeptide bonds formed by the C-terminal Gly of ubiquitin (a 76-residue protein attached to proteins as an intracellular targeting signal).</text>
        <dbReference type="EC" id="3.4.19.12"/>
    </reaction>
</comment>
<dbReference type="FunFam" id="1.10.8.10:FF:000086">
    <property type="entry name" value="Ubiquitin carboxyl-terminal hydrolase"/>
    <property type="match status" value="1"/>
</dbReference>
<dbReference type="InterPro" id="IPR001607">
    <property type="entry name" value="Znf_UBP"/>
</dbReference>
<sequence>MRSRVSFQVSAESSYLIMSCAHLSDLSRLQSPKLSQSVHREECTQCFDNQDGHQGIEVCLSCFNGGCTGERHHMRTHLQKSGHRFTLNVKRKPKPSSKRMDDEEPPAKISKLAIVEERDEDKYDHTALVKCWTCDVERGREIPEAVNDPKIKALVHETMHSLSSARQSEVKAWEEEFEACEHTLMLQQTAAGAIPASGLAHCTACELTSNLWLCLTCGSLGCGRALYGVVGGGNGHGLKHFEETGHPVSVKLGTITPEGGADIYCYLCDDSKLDPALAEHLSVFGISVKTAQKTEKSMTEMQIEHNLKYDFSLTSDDGRALEPLFGSGLTGLSNLGNSCYMASVLQTVFSLPAFRTRYFSPSATTEHAAQCPESLPADCVECQMRKVADGLLSGRYSHPAHGVPRAANAANVSDPVFQEGLRPTGFKALIGKGHEEFSTMKQQDSEEFLGHLVTVLRRDAHKYRDRAAEDPTAVFTYGMEQRLQCTECSKVSYRTDAMDVLSVPVPAIEIGKDADGKTLYTPIPLVSCVDAVLAPEALEYGCPSCGKGVNAVKQAKFASFPEVLVVHAKKFQLVNWVPTKLDIPLELPDGDALGFDAQHLGRGLQPNEAELPTNAAAPSAPQFDAGAMAQLEGMGFPVIRCQKALLATGNSSAEIAMEWLFAHMDDPDIDAPIQPQTGGASGAPEPSADQIAMLSDMGFTSAQARKALRETSGNAERAVEWLFNHPDDSGMDDPPATGAPSASEASVGGSKEVPVRYTLKAFVSHKGPSVHSGHYVAHIRIDGAWVLFNDEKVVKADEESVRDLKKLAYLYVFERA</sequence>
<keyword evidence="20" id="KW-1185">Reference proteome</keyword>
<evidence type="ECO:0000313" key="19">
    <source>
        <dbReference type="EMBL" id="KAJ7085748.1"/>
    </source>
</evidence>
<evidence type="ECO:0000256" key="2">
    <source>
        <dbReference type="ARBA" id="ARBA00009085"/>
    </source>
</evidence>
<keyword evidence="4 12" id="KW-0479">Metal-binding</keyword>
<dbReference type="Pfam" id="PF17807">
    <property type="entry name" value="zf-UBP_var"/>
    <property type="match status" value="1"/>
</dbReference>
<evidence type="ECO:0000256" key="5">
    <source>
        <dbReference type="ARBA" id="ARBA00022737"/>
    </source>
</evidence>
<feature type="non-terminal residue" evidence="19">
    <location>
        <position position="816"/>
    </location>
</feature>
<evidence type="ECO:0000256" key="14">
    <source>
        <dbReference type="RuleBase" id="RU366025"/>
    </source>
</evidence>
<dbReference type="Gene3D" id="1.10.8.10">
    <property type="entry name" value="DNA helicase RuvA subunit, C-terminal domain"/>
    <property type="match status" value="2"/>
</dbReference>
<keyword evidence="10 12" id="KW-0862">Zinc</keyword>
<dbReference type="GO" id="GO:0008270">
    <property type="term" value="F:zinc ion binding"/>
    <property type="evidence" value="ECO:0007669"/>
    <property type="project" value="UniProtKB-KW"/>
</dbReference>
<evidence type="ECO:0000256" key="1">
    <source>
        <dbReference type="ARBA" id="ARBA00000707"/>
    </source>
</evidence>
<reference evidence="19" key="1">
    <citation type="submission" date="2023-03" db="EMBL/GenBank/DDBJ databases">
        <title>Massive genome expansion in bonnet fungi (Mycena s.s.) driven by repeated elements and novel gene families across ecological guilds.</title>
        <authorList>
            <consortium name="Lawrence Berkeley National Laboratory"/>
            <person name="Harder C.B."/>
            <person name="Miyauchi S."/>
            <person name="Viragh M."/>
            <person name="Kuo A."/>
            <person name="Thoen E."/>
            <person name="Andreopoulos B."/>
            <person name="Lu D."/>
            <person name="Skrede I."/>
            <person name="Drula E."/>
            <person name="Henrissat B."/>
            <person name="Morin E."/>
            <person name="Kohler A."/>
            <person name="Barry K."/>
            <person name="LaButti K."/>
            <person name="Morin E."/>
            <person name="Salamov A."/>
            <person name="Lipzen A."/>
            <person name="Mereny Z."/>
            <person name="Hegedus B."/>
            <person name="Baldrian P."/>
            <person name="Stursova M."/>
            <person name="Weitz H."/>
            <person name="Taylor A."/>
            <person name="Grigoriev I.V."/>
            <person name="Nagy L.G."/>
            <person name="Martin F."/>
            <person name="Kauserud H."/>
        </authorList>
    </citation>
    <scope>NUCLEOTIDE SEQUENCE</scope>
    <source>
        <strain evidence="19">CBHHK173m</strain>
    </source>
</reference>
<feature type="domain" description="UBA" evidence="16">
    <location>
        <begin position="622"/>
        <end position="663"/>
    </location>
</feature>
<dbReference type="InterPro" id="IPR041432">
    <property type="entry name" value="UBP13_Znf-UBP_var"/>
</dbReference>
<evidence type="ECO:0000256" key="7">
    <source>
        <dbReference type="ARBA" id="ARBA00022786"/>
    </source>
</evidence>
<feature type="domain" description="UBP-type" evidence="18">
    <location>
        <begin position="178"/>
        <end position="288"/>
    </location>
</feature>
<keyword evidence="8 14" id="KW-0378">Hydrolase</keyword>
<dbReference type="SUPFAM" id="SSF46934">
    <property type="entry name" value="UBA-like"/>
    <property type="match status" value="1"/>
</dbReference>
<dbReference type="GO" id="GO:0005634">
    <property type="term" value="C:nucleus"/>
    <property type="evidence" value="ECO:0007669"/>
    <property type="project" value="TreeGrafter"/>
</dbReference>
<dbReference type="SUPFAM" id="SSF54001">
    <property type="entry name" value="Cysteine proteinases"/>
    <property type="match status" value="1"/>
</dbReference>
<keyword evidence="9 14" id="KW-0788">Thiol protease</keyword>
<dbReference type="InterPro" id="IPR028889">
    <property type="entry name" value="USP"/>
</dbReference>
<dbReference type="InterPro" id="IPR038765">
    <property type="entry name" value="Papain-like_cys_pep_sf"/>
</dbReference>
<dbReference type="FunFam" id="1.10.8.10:FF:000103">
    <property type="entry name" value="Ubiquitin carboxyl-terminal hydrolase"/>
    <property type="match status" value="1"/>
</dbReference>
<feature type="binding site" evidence="12">
    <location>
        <position position="236"/>
    </location>
    <ligand>
        <name>Zn(2+)</name>
        <dbReference type="ChEBI" id="CHEBI:29105"/>
    </ligand>
</feature>
<comment type="caution">
    <text evidence="19">The sequence shown here is derived from an EMBL/GenBank/DDBJ whole genome shotgun (WGS) entry which is preliminary data.</text>
</comment>
<accession>A0AAD6U5Z9</accession>
<dbReference type="InterPro" id="IPR015940">
    <property type="entry name" value="UBA"/>
</dbReference>
<dbReference type="GO" id="GO:0004843">
    <property type="term" value="F:cysteine-type deubiquitinase activity"/>
    <property type="evidence" value="ECO:0007669"/>
    <property type="project" value="UniProtKB-UniRule"/>
</dbReference>
<feature type="active site" description="Nucleophile" evidence="11">
    <location>
        <position position="339"/>
    </location>
</feature>
<feature type="region of interest" description="Disordered" evidence="15">
    <location>
        <begin position="667"/>
        <end position="687"/>
    </location>
</feature>
<evidence type="ECO:0000256" key="10">
    <source>
        <dbReference type="ARBA" id="ARBA00022833"/>
    </source>
</evidence>
<dbReference type="SMART" id="SM00290">
    <property type="entry name" value="ZnF_UBP"/>
    <property type="match status" value="2"/>
</dbReference>
<evidence type="ECO:0000256" key="6">
    <source>
        <dbReference type="ARBA" id="ARBA00022771"/>
    </source>
</evidence>
<evidence type="ECO:0000256" key="3">
    <source>
        <dbReference type="ARBA" id="ARBA00022670"/>
    </source>
</evidence>
<feature type="domain" description="USP" evidence="17">
    <location>
        <begin position="330"/>
        <end position="816"/>
    </location>
</feature>
<evidence type="ECO:0000256" key="9">
    <source>
        <dbReference type="ARBA" id="ARBA00022807"/>
    </source>
</evidence>
<dbReference type="InterPro" id="IPR018200">
    <property type="entry name" value="USP_CS"/>
</dbReference>
<dbReference type="Pfam" id="PF00443">
    <property type="entry name" value="UCH"/>
    <property type="match status" value="1"/>
</dbReference>
<evidence type="ECO:0000313" key="20">
    <source>
        <dbReference type="Proteomes" id="UP001222325"/>
    </source>
</evidence>
<gene>
    <name evidence="19" type="ORF">B0H15DRAFT_846227</name>
</gene>
<dbReference type="InterPro" id="IPR009060">
    <property type="entry name" value="UBA-like_sf"/>
</dbReference>
<name>A0AAD6U5Z9_9AGAR</name>
<dbReference type="InterPro" id="IPR013083">
    <property type="entry name" value="Znf_RING/FYVE/PHD"/>
</dbReference>
<evidence type="ECO:0000256" key="11">
    <source>
        <dbReference type="PIRSR" id="PIRSR016308-1"/>
    </source>
</evidence>
<keyword evidence="6 13" id="KW-0863">Zinc-finger</keyword>
<dbReference type="CDD" id="cd14297">
    <property type="entry name" value="UBA2_spUBP14_like"/>
    <property type="match status" value="1"/>
</dbReference>
<dbReference type="PANTHER" id="PTHR24006:SF664">
    <property type="entry name" value="UBIQUITIN CARBOXYL-TERMINAL HYDROLASE"/>
    <property type="match status" value="1"/>
</dbReference>
<dbReference type="CDD" id="cd14385">
    <property type="entry name" value="UBA1_spUBP14_like"/>
    <property type="match status" value="1"/>
</dbReference>
<dbReference type="Proteomes" id="UP001222325">
    <property type="component" value="Unassembled WGS sequence"/>
</dbReference>
<protein>
    <recommendedName>
        <fullName evidence="14">Ubiquitin carboxyl-terminal hydrolase</fullName>
        <ecNumber evidence="14">3.4.19.12</ecNumber>
    </recommendedName>
</protein>
<keyword evidence="3 14" id="KW-0645">Protease</keyword>
<dbReference type="EMBL" id="JARJCN010000033">
    <property type="protein sequence ID" value="KAJ7085748.1"/>
    <property type="molecule type" value="Genomic_DNA"/>
</dbReference>
<proteinExistence type="inferred from homology"/>
<feature type="domain" description="UBP-type" evidence="18">
    <location>
        <begin position="18"/>
        <end position="125"/>
    </location>
</feature>
<dbReference type="InterPro" id="IPR050164">
    <property type="entry name" value="Peptidase_C19"/>
</dbReference>
<feature type="binding site" evidence="12">
    <location>
        <position position="205"/>
    </location>
    <ligand>
        <name>Zn(2+)</name>
        <dbReference type="ChEBI" id="CHEBI:29105"/>
    </ligand>
</feature>
<dbReference type="PIRSF" id="PIRSF016308">
    <property type="entry name" value="UBP"/>
    <property type="match status" value="1"/>
</dbReference>
<dbReference type="PROSITE" id="PS00973">
    <property type="entry name" value="USP_2"/>
    <property type="match status" value="1"/>
</dbReference>
<dbReference type="Gene3D" id="3.30.40.10">
    <property type="entry name" value="Zinc/RING finger domain, C3HC4 (zinc finger)"/>
    <property type="match status" value="2"/>
</dbReference>
<dbReference type="EC" id="3.4.19.12" evidence="14"/>
<feature type="binding site" evidence="12">
    <location>
        <position position="202"/>
    </location>
    <ligand>
        <name>Zn(2+)</name>
        <dbReference type="ChEBI" id="CHEBI:29105"/>
    </ligand>
</feature>
<dbReference type="SUPFAM" id="SSF57850">
    <property type="entry name" value="RING/U-box"/>
    <property type="match status" value="2"/>
</dbReference>
<dbReference type="PROSITE" id="PS50271">
    <property type="entry name" value="ZF_UBP"/>
    <property type="match status" value="2"/>
</dbReference>
<dbReference type="PROSITE" id="PS50030">
    <property type="entry name" value="UBA"/>
    <property type="match status" value="2"/>
</dbReference>
<dbReference type="InterPro" id="IPR016652">
    <property type="entry name" value="Ubiquitinyl_hydrolase"/>
</dbReference>
<dbReference type="Pfam" id="PF00627">
    <property type="entry name" value="UBA"/>
    <property type="match status" value="2"/>
</dbReference>
<evidence type="ECO:0000259" key="18">
    <source>
        <dbReference type="PROSITE" id="PS50271"/>
    </source>
</evidence>
<dbReference type="PANTHER" id="PTHR24006">
    <property type="entry name" value="UBIQUITIN CARBOXYL-TERMINAL HYDROLASE"/>
    <property type="match status" value="1"/>
</dbReference>
<keyword evidence="7 14" id="KW-0833">Ubl conjugation pathway</keyword>
<feature type="domain" description="UBA" evidence="16">
    <location>
        <begin position="685"/>
        <end position="725"/>
    </location>
</feature>
<evidence type="ECO:0000256" key="8">
    <source>
        <dbReference type="ARBA" id="ARBA00022801"/>
    </source>
</evidence>
<dbReference type="GO" id="GO:0006508">
    <property type="term" value="P:proteolysis"/>
    <property type="evidence" value="ECO:0007669"/>
    <property type="project" value="UniProtKB-KW"/>
</dbReference>
<dbReference type="SMART" id="SM00165">
    <property type="entry name" value="UBA"/>
    <property type="match status" value="2"/>
</dbReference>
<dbReference type="FunFam" id="3.30.40.10:FF:000587">
    <property type="entry name" value="Ubiquitin carboxyl-terminal hydrolase"/>
    <property type="match status" value="1"/>
</dbReference>
<evidence type="ECO:0000256" key="12">
    <source>
        <dbReference type="PIRSR" id="PIRSR016308-3"/>
    </source>
</evidence>
<feature type="region of interest" description="Disordered" evidence="15">
    <location>
        <begin position="725"/>
        <end position="749"/>
    </location>
</feature>
<organism evidence="19 20">
    <name type="scientific">Mycena belliarum</name>
    <dbReference type="NCBI Taxonomy" id="1033014"/>
    <lineage>
        <taxon>Eukaryota</taxon>
        <taxon>Fungi</taxon>
        <taxon>Dikarya</taxon>
        <taxon>Basidiomycota</taxon>
        <taxon>Agaricomycotina</taxon>
        <taxon>Agaricomycetes</taxon>
        <taxon>Agaricomycetidae</taxon>
        <taxon>Agaricales</taxon>
        <taxon>Marasmiineae</taxon>
        <taxon>Mycenaceae</taxon>
        <taxon>Mycena</taxon>
    </lineage>
</organism>
<dbReference type="PROSITE" id="PS00972">
    <property type="entry name" value="USP_1"/>
    <property type="match status" value="1"/>
</dbReference>
<evidence type="ECO:0000256" key="13">
    <source>
        <dbReference type="PROSITE-ProRule" id="PRU00502"/>
    </source>
</evidence>
<dbReference type="Pfam" id="PF02148">
    <property type="entry name" value="zf-UBP"/>
    <property type="match status" value="1"/>
</dbReference>
<evidence type="ECO:0000256" key="15">
    <source>
        <dbReference type="SAM" id="MobiDB-lite"/>
    </source>
</evidence>
<evidence type="ECO:0000259" key="17">
    <source>
        <dbReference type="PROSITE" id="PS50235"/>
    </source>
</evidence>
<dbReference type="InterPro" id="IPR001394">
    <property type="entry name" value="Peptidase_C19_UCH"/>
</dbReference>
<feature type="active site" description="Proton acceptor" evidence="11">
    <location>
        <position position="774"/>
    </location>
</feature>
<evidence type="ECO:0000259" key="16">
    <source>
        <dbReference type="PROSITE" id="PS50030"/>
    </source>
</evidence>
<dbReference type="CDD" id="cd02658">
    <property type="entry name" value="Peptidase_C19B"/>
    <property type="match status" value="1"/>
</dbReference>
<dbReference type="GO" id="GO:0005829">
    <property type="term" value="C:cytosol"/>
    <property type="evidence" value="ECO:0007669"/>
    <property type="project" value="TreeGrafter"/>
</dbReference>
<dbReference type="FunFam" id="3.30.40.10:FF:000396">
    <property type="entry name" value="Ubiquitin carboxyl-terminal hydrolase"/>
    <property type="match status" value="1"/>
</dbReference>